<dbReference type="Pfam" id="PF01288">
    <property type="entry name" value="HPPK"/>
    <property type="match status" value="1"/>
</dbReference>
<dbReference type="Gene3D" id="3.30.70.560">
    <property type="entry name" value="7,8-Dihydro-6-hydroxymethylpterin-pyrophosphokinase HPPK"/>
    <property type="match status" value="1"/>
</dbReference>
<evidence type="ECO:0000256" key="8">
    <source>
        <dbReference type="ARBA" id="ARBA00022909"/>
    </source>
</evidence>
<evidence type="ECO:0000313" key="11">
    <source>
        <dbReference type="Proteomes" id="UP000215027"/>
    </source>
</evidence>
<dbReference type="InterPro" id="IPR000550">
    <property type="entry name" value="Hppk"/>
</dbReference>
<evidence type="ECO:0000256" key="6">
    <source>
        <dbReference type="ARBA" id="ARBA00022777"/>
    </source>
</evidence>
<dbReference type="OrthoDB" id="9808041at2"/>
<comment type="pathway">
    <text evidence="2">Cofactor biosynthesis; tetrahydrofolate biosynthesis; 2-amino-4-hydroxy-6-hydroxymethyl-7,8-dihydropteridine diphosphate from 7,8-dihydroneopterin triphosphate: step 4/4.</text>
</comment>
<dbReference type="GO" id="GO:0005524">
    <property type="term" value="F:ATP binding"/>
    <property type="evidence" value="ECO:0007669"/>
    <property type="project" value="UniProtKB-KW"/>
</dbReference>
<dbReference type="CDD" id="cd00483">
    <property type="entry name" value="HPPK"/>
    <property type="match status" value="1"/>
</dbReference>
<keyword evidence="11" id="KW-1185">Reference proteome</keyword>
<evidence type="ECO:0000259" key="9">
    <source>
        <dbReference type="PROSITE" id="PS00794"/>
    </source>
</evidence>
<dbReference type="GO" id="GO:0003848">
    <property type="term" value="F:2-amino-4-hydroxy-6-hydroxymethyldihydropteridine diphosphokinase activity"/>
    <property type="evidence" value="ECO:0007669"/>
    <property type="project" value="UniProtKB-EC"/>
</dbReference>
<keyword evidence="7" id="KW-0067">ATP-binding</keyword>
<comment type="catalytic activity">
    <reaction evidence="1">
        <text>6-hydroxymethyl-7,8-dihydropterin + ATP = (7,8-dihydropterin-6-yl)methyl diphosphate + AMP + H(+)</text>
        <dbReference type="Rhea" id="RHEA:11412"/>
        <dbReference type="ChEBI" id="CHEBI:15378"/>
        <dbReference type="ChEBI" id="CHEBI:30616"/>
        <dbReference type="ChEBI" id="CHEBI:44841"/>
        <dbReference type="ChEBI" id="CHEBI:72950"/>
        <dbReference type="ChEBI" id="CHEBI:456215"/>
        <dbReference type="EC" id="2.7.6.3"/>
    </reaction>
</comment>
<dbReference type="KEGG" id="pbf:CFX0092_A0397"/>
<dbReference type="SUPFAM" id="SSF55083">
    <property type="entry name" value="6-hydroxymethyl-7,8-dihydropterin pyrophosphokinase, HPPK"/>
    <property type="match status" value="1"/>
</dbReference>
<protein>
    <recommendedName>
        <fullName evidence="3">2-amino-4-hydroxy-6-hydroxymethyldihydropteridine diphosphokinase</fullName>
        <ecNumber evidence="3">2.7.6.3</ecNumber>
    </recommendedName>
</protein>
<evidence type="ECO:0000256" key="7">
    <source>
        <dbReference type="ARBA" id="ARBA00022840"/>
    </source>
</evidence>
<evidence type="ECO:0000256" key="3">
    <source>
        <dbReference type="ARBA" id="ARBA00013253"/>
    </source>
</evidence>
<organism evidence="10 11">
    <name type="scientific">Candidatus Promineifilum breve</name>
    <dbReference type="NCBI Taxonomy" id="1806508"/>
    <lineage>
        <taxon>Bacteria</taxon>
        <taxon>Bacillati</taxon>
        <taxon>Chloroflexota</taxon>
        <taxon>Ardenticatenia</taxon>
        <taxon>Candidatus Promineifilales</taxon>
        <taxon>Candidatus Promineifilaceae</taxon>
        <taxon>Candidatus Promineifilum</taxon>
    </lineage>
</organism>
<proteinExistence type="predicted"/>
<evidence type="ECO:0000256" key="2">
    <source>
        <dbReference type="ARBA" id="ARBA00005051"/>
    </source>
</evidence>
<dbReference type="GO" id="GO:0046656">
    <property type="term" value="P:folic acid biosynthetic process"/>
    <property type="evidence" value="ECO:0007669"/>
    <property type="project" value="UniProtKB-KW"/>
</dbReference>
<sequence>MIYLSLGSNLNDRFGNLQRAVDELQKHIKITALSPVFATQPWGDTDQPPFLNICVAAKSELAPHDLLDRIKTIEIEMGRQPSRHWGPRLIDIDILFYDKLVLRDEELTIPHPHLAERAFVLAPLAVIIPDFRHPQTGLSVQEMLEQVDLSSVERMVEMPFPTGHLEAV</sequence>
<evidence type="ECO:0000313" key="10">
    <source>
        <dbReference type="EMBL" id="CUS02278.2"/>
    </source>
</evidence>
<dbReference type="PROSITE" id="PS00794">
    <property type="entry name" value="HPPK"/>
    <property type="match status" value="1"/>
</dbReference>
<name>A0A160T0M4_9CHLR</name>
<keyword evidence="6" id="KW-0418">Kinase</keyword>
<feature type="domain" description="7,8-dihydro-6-hydroxymethylpterin-pyrophosphokinase" evidence="9">
    <location>
        <begin position="84"/>
        <end position="95"/>
    </location>
</feature>
<dbReference type="GO" id="GO:0046654">
    <property type="term" value="P:tetrahydrofolate biosynthetic process"/>
    <property type="evidence" value="ECO:0007669"/>
    <property type="project" value="UniProtKB-UniPathway"/>
</dbReference>
<reference evidence="10" key="1">
    <citation type="submission" date="2016-01" db="EMBL/GenBank/DDBJ databases">
        <authorList>
            <person name="Mcilroy J.S."/>
            <person name="Karst M S."/>
            <person name="Albertsen M."/>
        </authorList>
    </citation>
    <scope>NUCLEOTIDE SEQUENCE</scope>
    <source>
        <strain evidence="10">Cfx-K</strain>
    </source>
</reference>
<keyword evidence="5" id="KW-0547">Nucleotide-binding</keyword>
<keyword evidence="8" id="KW-0289">Folate biosynthesis</keyword>
<dbReference type="NCBIfam" id="TIGR01498">
    <property type="entry name" value="folK"/>
    <property type="match status" value="1"/>
</dbReference>
<gene>
    <name evidence="10" type="primary">folK</name>
    <name evidence="10" type="ORF">CFX0092_A0397</name>
</gene>
<dbReference type="Proteomes" id="UP000215027">
    <property type="component" value="Chromosome I"/>
</dbReference>
<dbReference type="PANTHER" id="PTHR43071">
    <property type="entry name" value="2-AMINO-4-HYDROXY-6-HYDROXYMETHYLDIHYDROPTERIDINE PYROPHOSPHOKINASE"/>
    <property type="match status" value="1"/>
</dbReference>
<dbReference type="RefSeq" id="WP_157912832.1">
    <property type="nucleotide sequence ID" value="NZ_LN890655.1"/>
</dbReference>
<dbReference type="UniPathway" id="UPA00077">
    <property type="reaction ID" value="UER00155"/>
</dbReference>
<dbReference type="GO" id="GO:0016301">
    <property type="term" value="F:kinase activity"/>
    <property type="evidence" value="ECO:0007669"/>
    <property type="project" value="UniProtKB-KW"/>
</dbReference>
<evidence type="ECO:0000256" key="1">
    <source>
        <dbReference type="ARBA" id="ARBA00000198"/>
    </source>
</evidence>
<evidence type="ECO:0000256" key="4">
    <source>
        <dbReference type="ARBA" id="ARBA00022679"/>
    </source>
</evidence>
<keyword evidence="4 10" id="KW-0808">Transferase</keyword>
<dbReference type="PANTHER" id="PTHR43071:SF1">
    <property type="entry name" value="2-AMINO-4-HYDROXY-6-HYDROXYMETHYLDIHYDROPTERIDINE PYROPHOSPHOKINASE"/>
    <property type="match status" value="1"/>
</dbReference>
<dbReference type="EMBL" id="LN890655">
    <property type="protein sequence ID" value="CUS02278.2"/>
    <property type="molecule type" value="Genomic_DNA"/>
</dbReference>
<accession>A0A160T0M4</accession>
<evidence type="ECO:0000256" key="5">
    <source>
        <dbReference type="ARBA" id="ARBA00022741"/>
    </source>
</evidence>
<dbReference type="AlphaFoldDB" id="A0A160T0M4"/>
<dbReference type="EC" id="2.7.6.3" evidence="3"/>
<dbReference type="InterPro" id="IPR035907">
    <property type="entry name" value="Hppk_sf"/>
</dbReference>